<evidence type="ECO:0000256" key="4">
    <source>
        <dbReference type="SAM" id="Phobius"/>
    </source>
</evidence>
<protein>
    <submittedName>
        <fullName evidence="6">RING finger protein B</fullName>
    </submittedName>
</protein>
<feature type="compositionally biased region" description="Gly residues" evidence="3">
    <location>
        <begin position="781"/>
        <end position="803"/>
    </location>
</feature>
<feature type="transmembrane region" description="Helical" evidence="4">
    <location>
        <begin position="520"/>
        <end position="544"/>
    </location>
</feature>
<gene>
    <name evidence="6" type="ORF">NKR19_g6341</name>
</gene>
<reference evidence="6" key="1">
    <citation type="submission" date="2022-07" db="EMBL/GenBank/DDBJ databases">
        <title>Fungi with potential for degradation of polypropylene.</title>
        <authorList>
            <person name="Gostincar C."/>
        </authorList>
    </citation>
    <scope>NUCLEOTIDE SEQUENCE</scope>
    <source>
        <strain evidence="6">EXF-13287</strain>
    </source>
</reference>
<evidence type="ECO:0000256" key="5">
    <source>
        <dbReference type="SAM" id="SignalP"/>
    </source>
</evidence>
<feature type="chain" id="PRO_5041230339" evidence="5">
    <location>
        <begin position="22"/>
        <end position="828"/>
    </location>
</feature>
<keyword evidence="4" id="KW-1133">Transmembrane helix</keyword>
<evidence type="ECO:0000256" key="2">
    <source>
        <dbReference type="ARBA" id="ARBA00022737"/>
    </source>
</evidence>
<keyword evidence="7" id="KW-1185">Reference proteome</keyword>
<dbReference type="AlphaFoldDB" id="A0AA38VQE9"/>
<keyword evidence="4" id="KW-0472">Membrane</keyword>
<dbReference type="Gene3D" id="2.120.10.80">
    <property type="entry name" value="Kelch-type beta propeller"/>
    <property type="match status" value="1"/>
</dbReference>
<keyword evidence="1" id="KW-0880">Kelch repeat</keyword>
<dbReference type="EMBL" id="JANBVN010000096">
    <property type="protein sequence ID" value="KAJ9144807.1"/>
    <property type="molecule type" value="Genomic_DNA"/>
</dbReference>
<feature type="region of interest" description="Disordered" evidence="3">
    <location>
        <begin position="575"/>
        <end position="600"/>
    </location>
</feature>
<feature type="region of interest" description="Disordered" evidence="3">
    <location>
        <begin position="646"/>
        <end position="828"/>
    </location>
</feature>
<evidence type="ECO:0000313" key="7">
    <source>
        <dbReference type="Proteomes" id="UP001174691"/>
    </source>
</evidence>
<dbReference type="SUPFAM" id="SSF50965">
    <property type="entry name" value="Galactose oxidase, central domain"/>
    <property type="match status" value="1"/>
</dbReference>
<dbReference type="InterPro" id="IPR015915">
    <property type="entry name" value="Kelch-typ_b-propeller"/>
</dbReference>
<keyword evidence="2" id="KW-0677">Repeat</keyword>
<dbReference type="Proteomes" id="UP001174691">
    <property type="component" value="Unassembled WGS sequence"/>
</dbReference>
<organism evidence="6 7">
    <name type="scientific">Coniochaeta hoffmannii</name>
    <dbReference type="NCBI Taxonomy" id="91930"/>
    <lineage>
        <taxon>Eukaryota</taxon>
        <taxon>Fungi</taxon>
        <taxon>Dikarya</taxon>
        <taxon>Ascomycota</taxon>
        <taxon>Pezizomycotina</taxon>
        <taxon>Sordariomycetes</taxon>
        <taxon>Sordariomycetidae</taxon>
        <taxon>Coniochaetales</taxon>
        <taxon>Coniochaetaceae</taxon>
        <taxon>Coniochaeta</taxon>
    </lineage>
</organism>
<name>A0AA38VQE9_9PEZI</name>
<accession>A0AA38VQE9</accession>
<sequence>MLGTRIACLSVLAGWAVSASAQATWSTDQVNTTMCYWEQVRAAVVRDTVYLDGGILWWLPGLADGSYATPVSDNNPLGIIYTLNFSKPFNTSQNITAIMGQLSKAPGGGAANNAAPNYLDGAMLANDAEFYLYGGMLRNTAAFVPPHPDDVTSYRAFQYGLQKDGFHPGFLTDRLPSGMTRYLAYGGAASAPSENKAWYFSGMRSPSWGEIFNPSSNQSLTASSVSNTFITLDMSTQQQETWLNVTLPDTVAARANPELVWVPVGGKGLLVALGGVVFPEFTNSSHKSSNEAVSEAESPAFMTNIDVYDVAGDEWYRQPTSGGPGQLTRGCAVVAPAQDGSSFNIYYYGGYDGLHVTSDFSDDVWVLSLPSFTWTKVAAGKTSHGRAGHKCFMPYPDQMIVIGGYAPLTGIAPKCVEDGIVQVFNLSSATWMTGYDPTKWSNYTVPQAVIKNIGGTATGGATNASPSPTWATAPLGKVFETPYPSSRIAKWYPYAPANSTNNTNPTVTPVPQPSGGLPKYLPPLLGTIFGLMFITLLLTGGFLYRRRKLLRRGGSVTEFGTEDSNGNRIMNWIRGQSYENKSPTVTTEETPTSPEMESPPVLRHPAMVQVTHEMADTQLAELPDTSPRAELQDTGLTPVEIINRHSHLGSLNDPSNYSSTTQTDHASTVSRSSGAAAAHTTPNHPAAVSRERHELPSPPTEVPSPDELMTRPDSPPLGREYRVAAEGGVGGTQQQQEGVQGQSGGGSEGQRGVTSGVSEVSERDRAHLRQISDATVSSVGTQGGGDRVLPEGGGRVVSAGGAGPRTTSPLRRSIFRESREDMGGGKGT</sequence>
<evidence type="ECO:0000256" key="3">
    <source>
        <dbReference type="SAM" id="MobiDB-lite"/>
    </source>
</evidence>
<dbReference type="InterPro" id="IPR011043">
    <property type="entry name" value="Gal_Oxase/kelch_b-propeller"/>
</dbReference>
<feature type="compositionally biased region" description="Basic and acidic residues" evidence="3">
    <location>
        <begin position="814"/>
        <end position="828"/>
    </location>
</feature>
<proteinExistence type="predicted"/>
<feature type="compositionally biased region" description="Low complexity" evidence="3">
    <location>
        <begin position="582"/>
        <end position="600"/>
    </location>
</feature>
<comment type="caution">
    <text evidence="6">The sequence shown here is derived from an EMBL/GenBank/DDBJ whole genome shotgun (WGS) entry which is preliminary data.</text>
</comment>
<dbReference type="PANTHER" id="PTHR46228:SF2">
    <property type="entry name" value="KELCH REPEAT PROTEIN (AFU_ORTHOLOGUE AFUA_4G14350)"/>
    <property type="match status" value="1"/>
</dbReference>
<evidence type="ECO:0000313" key="6">
    <source>
        <dbReference type="EMBL" id="KAJ9144807.1"/>
    </source>
</evidence>
<feature type="compositionally biased region" description="Polar residues" evidence="3">
    <location>
        <begin position="652"/>
        <end position="673"/>
    </location>
</feature>
<feature type="signal peptide" evidence="5">
    <location>
        <begin position="1"/>
        <end position="21"/>
    </location>
</feature>
<evidence type="ECO:0000256" key="1">
    <source>
        <dbReference type="ARBA" id="ARBA00022441"/>
    </source>
</evidence>
<keyword evidence="5" id="KW-0732">Signal</keyword>
<keyword evidence="4" id="KW-0812">Transmembrane</keyword>
<dbReference type="PANTHER" id="PTHR46228">
    <property type="entry name" value="KELCH DOMAIN-CONTAINING PROTEIN"/>
    <property type="match status" value="1"/>
</dbReference>
<feature type="compositionally biased region" description="Low complexity" evidence="3">
    <location>
        <begin position="675"/>
        <end position="687"/>
    </location>
</feature>